<name>A0A9D2HH99_9FIRM</name>
<feature type="region of interest" description="Disordered" evidence="1">
    <location>
        <begin position="226"/>
        <end position="248"/>
    </location>
</feature>
<accession>A0A9D2HH99</accession>
<protein>
    <submittedName>
        <fullName evidence="2">Uncharacterized protein</fullName>
    </submittedName>
</protein>
<sequence length="273" mass="30525">MLNGTIKIAHIDYGESIDGLLKRHLPRLEEKWGAHPAVRLLEKLGDNAPNILAGMLAYMPDCGREKLICELTEQYHEPLLQALNRGLASSDLGRNVTLGNIWFRESEEGIEICLEDVRIDYKGLLGSETVQKKVEDKVEDYMTQSPLGRMPGLTGLLKDNAGAMAKIAAAFVPEDTENGAFAVLENPKIRESLAELLEKVLKKEGFSLEIGQIDIYPSDSCEAEKNRRRERLEEESGTEREGERKKKFFGLSEETSEMVLDGIADFLTEKTSL</sequence>
<dbReference type="EMBL" id="DWZA01000040">
    <property type="protein sequence ID" value="HJA70842.1"/>
    <property type="molecule type" value="Genomic_DNA"/>
</dbReference>
<evidence type="ECO:0000313" key="3">
    <source>
        <dbReference type="Proteomes" id="UP000823900"/>
    </source>
</evidence>
<evidence type="ECO:0000313" key="2">
    <source>
        <dbReference type="EMBL" id="HJA70842.1"/>
    </source>
</evidence>
<reference evidence="2" key="2">
    <citation type="submission" date="2021-04" db="EMBL/GenBank/DDBJ databases">
        <authorList>
            <person name="Gilroy R."/>
        </authorList>
    </citation>
    <scope>NUCLEOTIDE SEQUENCE</scope>
    <source>
        <strain evidence="2">CHK178-16964</strain>
    </source>
</reference>
<dbReference type="Proteomes" id="UP000823900">
    <property type="component" value="Unassembled WGS sequence"/>
</dbReference>
<reference evidence="2" key="1">
    <citation type="journal article" date="2021" name="PeerJ">
        <title>Extensive microbial diversity within the chicken gut microbiome revealed by metagenomics and culture.</title>
        <authorList>
            <person name="Gilroy R."/>
            <person name="Ravi A."/>
            <person name="Getino M."/>
            <person name="Pursley I."/>
            <person name="Horton D.L."/>
            <person name="Alikhan N.F."/>
            <person name="Baker D."/>
            <person name="Gharbi K."/>
            <person name="Hall N."/>
            <person name="Watson M."/>
            <person name="Adriaenssens E.M."/>
            <person name="Foster-Nyarko E."/>
            <person name="Jarju S."/>
            <person name="Secka A."/>
            <person name="Antonio M."/>
            <person name="Oren A."/>
            <person name="Chaudhuri R.R."/>
            <person name="La Ragione R."/>
            <person name="Hildebrand F."/>
            <person name="Pallen M.J."/>
        </authorList>
    </citation>
    <scope>NUCLEOTIDE SEQUENCE</scope>
    <source>
        <strain evidence="2">CHK178-16964</strain>
    </source>
</reference>
<gene>
    <name evidence="2" type="ORF">IAA07_04580</name>
</gene>
<feature type="compositionally biased region" description="Basic and acidic residues" evidence="1">
    <location>
        <begin position="226"/>
        <end position="244"/>
    </location>
</feature>
<dbReference type="AlphaFoldDB" id="A0A9D2HH99"/>
<proteinExistence type="predicted"/>
<evidence type="ECO:0000256" key="1">
    <source>
        <dbReference type="SAM" id="MobiDB-lite"/>
    </source>
</evidence>
<organism evidence="2 3">
    <name type="scientific">Candidatus Lachnoclostridium stercoravium</name>
    <dbReference type="NCBI Taxonomy" id="2838633"/>
    <lineage>
        <taxon>Bacteria</taxon>
        <taxon>Bacillati</taxon>
        <taxon>Bacillota</taxon>
        <taxon>Clostridia</taxon>
        <taxon>Lachnospirales</taxon>
        <taxon>Lachnospiraceae</taxon>
    </lineage>
</organism>
<comment type="caution">
    <text evidence="2">The sequence shown here is derived from an EMBL/GenBank/DDBJ whole genome shotgun (WGS) entry which is preliminary data.</text>
</comment>